<comment type="caution">
    <text evidence="1">The sequence shown here is derived from an EMBL/GenBank/DDBJ whole genome shotgun (WGS) entry which is preliminary data.</text>
</comment>
<dbReference type="EMBL" id="BAABHV010000011">
    <property type="protein sequence ID" value="GAA5056497.1"/>
    <property type="molecule type" value="Genomic_DNA"/>
</dbReference>
<reference evidence="2" key="1">
    <citation type="journal article" date="2019" name="Int. J. Syst. Evol. Microbiol.">
        <title>The Global Catalogue of Microorganisms (GCM) 10K type strain sequencing project: providing services to taxonomists for standard genome sequencing and annotation.</title>
        <authorList>
            <consortium name="The Broad Institute Genomics Platform"/>
            <consortium name="The Broad Institute Genome Sequencing Center for Infectious Disease"/>
            <person name="Wu L."/>
            <person name="Ma J."/>
        </authorList>
    </citation>
    <scope>NUCLEOTIDE SEQUENCE [LARGE SCALE GENOMIC DNA]</scope>
    <source>
        <strain evidence="2">JCM 18014</strain>
    </source>
</reference>
<name>A0ABP9KD67_9SPHN</name>
<keyword evidence="2" id="KW-1185">Reference proteome</keyword>
<organism evidence="1 2">
    <name type="scientific">Erythrobacter westpacificensis</name>
    <dbReference type="NCBI Taxonomy" id="1055231"/>
    <lineage>
        <taxon>Bacteria</taxon>
        <taxon>Pseudomonadati</taxon>
        <taxon>Pseudomonadota</taxon>
        <taxon>Alphaproteobacteria</taxon>
        <taxon>Sphingomonadales</taxon>
        <taxon>Erythrobacteraceae</taxon>
        <taxon>Erythrobacter/Porphyrobacter group</taxon>
        <taxon>Erythrobacter</taxon>
    </lineage>
</organism>
<protein>
    <submittedName>
        <fullName evidence="1">Uncharacterized protein</fullName>
    </submittedName>
</protein>
<proteinExistence type="predicted"/>
<gene>
    <name evidence="1" type="ORF">GCM10023208_21290</name>
</gene>
<accession>A0ABP9KD67</accession>
<sequence>MLNEWRGIGELEQLFQLARGVAEILSTQNRARFHEFAALDIVLHRIDAVERNNAPAFEIDDRETAFRRITSHDGSIVSDRKTGSLQLEIELFGPEPR</sequence>
<evidence type="ECO:0000313" key="2">
    <source>
        <dbReference type="Proteomes" id="UP001500518"/>
    </source>
</evidence>
<evidence type="ECO:0000313" key="1">
    <source>
        <dbReference type="EMBL" id="GAA5056497.1"/>
    </source>
</evidence>
<dbReference type="Proteomes" id="UP001500518">
    <property type="component" value="Unassembled WGS sequence"/>
</dbReference>